<dbReference type="AlphaFoldDB" id="A0A8S9G0M2"/>
<proteinExistence type="predicted"/>
<name>A0A8S9G0M2_BRACR</name>
<dbReference type="Proteomes" id="UP000712281">
    <property type="component" value="Unassembled WGS sequence"/>
</dbReference>
<comment type="caution">
    <text evidence="2">The sequence shown here is derived from an EMBL/GenBank/DDBJ whole genome shotgun (WGS) entry which is preliminary data.</text>
</comment>
<evidence type="ECO:0000313" key="2">
    <source>
        <dbReference type="EMBL" id="KAF2539705.1"/>
    </source>
</evidence>
<gene>
    <name evidence="2" type="ORF">F2Q68_00019781</name>
</gene>
<organism evidence="2 3">
    <name type="scientific">Brassica cretica</name>
    <name type="common">Mustard</name>
    <dbReference type="NCBI Taxonomy" id="69181"/>
    <lineage>
        <taxon>Eukaryota</taxon>
        <taxon>Viridiplantae</taxon>
        <taxon>Streptophyta</taxon>
        <taxon>Embryophyta</taxon>
        <taxon>Tracheophyta</taxon>
        <taxon>Spermatophyta</taxon>
        <taxon>Magnoliopsida</taxon>
        <taxon>eudicotyledons</taxon>
        <taxon>Gunneridae</taxon>
        <taxon>Pentapetalae</taxon>
        <taxon>rosids</taxon>
        <taxon>malvids</taxon>
        <taxon>Brassicales</taxon>
        <taxon>Brassicaceae</taxon>
        <taxon>Brassiceae</taxon>
        <taxon>Brassica</taxon>
    </lineage>
</organism>
<protein>
    <submittedName>
        <fullName evidence="2">Uncharacterized protein</fullName>
    </submittedName>
</protein>
<evidence type="ECO:0000256" key="1">
    <source>
        <dbReference type="SAM" id="MobiDB-lite"/>
    </source>
</evidence>
<sequence>MESLTDGRTQRWVLMQWKEPEMSVPVIKEEFRNMFNIIISLEQAKIARRIVLDKLHAECNEHFARLRDYEMKLLRSGVALDGRWTNWNKRDKKQCNLSEESRKRRRLNMQQQAQEQAIEDISSTAPPATQT</sequence>
<feature type="region of interest" description="Disordered" evidence="1">
    <location>
        <begin position="94"/>
        <end position="131"/>
    </location>
</feature>
<dbReference type="EMBL" id="QGKW02002228">
    <property type="protein sequence ID" value="KAF2539705.1"/>
    <property type="molecule type" value="Genomic_DNA"/>
</dbReference>
<reference evidence="2" key="1">
    <citation type="submission" date="2019-12" db="EMBL/GenBank/DDBJ databases">
        <title>Genome sequencing and annotation of Brassica cretica.</title>
        <authorList>
            <person name="Studholme D.J."/>
            <person name="Sarris P.F."/>
        </authorList>
    </citation>
    <scope>NUCLEOTIDE SEQUENCE</scope>
    <source>
        <strain evidence="2">PFS-001/15</strain>
        <tissue evidence="2">Leaf</tissue>
    </source>
</reference>
<feature type="compositionally biased region" description="Low complexity" evidence="1">
    <location>
        <begin position="110"/>
        <end position="121"/>
    </location>
</feature>
<accession>A0A8S9G0M2</accession>
<evidence type="ECO:0000313" key="3">
    <source>
        <dbReference type="Proteomes" id="UP000712281"/>
    </source>
</evidence>
<feature type="compositionally biased region" description="Polar residues" evidence="1">
    <location>
        <begin position="122"/>
        <end position="131"/>
    </location>
</feature>